<name>A0A0F9AI20_9ZZZZ</name>
<accession>A0A0F9AI20</accession>
<comment type="caution">
    <text evidence="1">The sequence shown here is derived from an EMBL/GenBank/DDBJ whole genome shotgun (WGS) entry which is preliminary data.</text>
</comment>
<evidence type="ECO:0000313" key="1">
    <source>
        <dbReference type="EMBL" id="KKK78154.1"/>
    </source>
</evidence>
<reference evidence="1" key="1">
    <citation type="journal article" date="2015" name="Nature">
        <title>Complex archaea that bridge the gap between prokaryotes and eukaryotes.</title>
        <authorList>
            <person name="Spang A."/>
            <person name="Saw J.H."/>
            <person name="Jorgensen S.L."/>
            <person name="Zaremba-Niedzwiedzka K."/>
            <person name="Martijn J."/>
            <person name="Lind A.E."/>
            <person name="van Eijk R."/>
            <person name="Schleper C."/>
            <person name="Guy L."/>
            <person name="Ettema T.J."/>
        </authorList>
    </citation>
    <scope>NUCLEOTIDE SEQUENCE</scope>
</reference>
<sequence length="65" mass="7650">MTGEYRFKNCRRAEEDCIAGDQLLIVCMKPKDWQLDRITKSHRGKYCIARKNAKAKVLRSYTNVK</sequence>
<dbReference type="AlphaFoldDB" id="A0A0F9AI20"/>
<protein>
    <submittedName>
        <fullName evidence="1">Uncharacterized protein</fullName>
    </submittedName>
</protein>
<gene>
    <name evidence="1" type="ORF">LCGC14_2846390</name>
</gene>
<dbReference type="EMBL" id="LAZR01054624">
    <property type="protein sequence ID" value="KKK78154.1"/>
    <property type="molecule type" value="Genomic_DNA"/>
</dbReference>
<organism evidence="1">
    <name type="scientific">marine sediment metagenome</name>
    <dbReference type="NCBI Taxonomy" id="412755"/>
    <lineage>
        <taxon>unclassified sequences</taxon>
        <taxon>metagenomes</taxon>
        <taxon>ecological metagenomes</taxon>
    </lineage>
</organism>
<proteinExistence type="predicted"/>